<reference evidence="1" key="1">
    <citation type="submission" date="2022-07" db="EMBL/GenBank/DDBJ databases">
        <authorList>
            <person name="Macas J."/>
            <person name="Novak P."/>
            <person name="Neumann P."/>
        </authorList>
    </citation>
    <scope>NUCLEOTIDE SEQUENCE</scope>
</reference>
<dbReference type="Proteomes" id="UP001152523">
    <property type="component" value="Unassembled WGS sequence"/>
</dbReference>
<keyword evidence="2" id="KW-1185">Reference proteome</keyword>
<dbReference type="EMBL" id="CAMAPF010000038">
    <property type="protein sequence ID" value="CAH9082495.1"/>
    <property type="molecule type" value="Genomic_DNA"/>
</dbReference>
<gene>
    <name evidence="1" type="ORF">CEPIT_LOCUS8108</name>
</gene>
<evidence type="ECO:0000313" key="1">
    <source>
        <dbReference type="EMBL" id="CAH9082495.1"/>
    </source>
</evidence>
<proteinExistence type="predicted"/>
<accession>A0AAV0CPB3</accession>
<protein>
    <submittedName>
        <fullName evidence="1">Uncharacterized protein</fullName>
    </submittedName>
</protein>
<sequence length="110" mass="11579">MVGLDEPSVATSNKAVTVGEAHPLLILTDAHLIDATTAHRKYTTSSGDDEFNSDPPKVEAKVDTIVNSNLSYEDGPSEGLSVSHKFSIVTGISATEKVCPDGEGNCIFCI</sequence>
<name>A0AAV0CPB3_9ASTE</name>
<evidence type="ECO:0000313" key="2">
    <source>
        <dbReference type="Proteomes" id="UP001152523"/>
    </source>
</evidence>
<comment type="caution">
    <text evidence="1">The sequence shown here is derived from an EMBL/GenBank/DDBJ whole genome shotgun (WGS) entry which is preliminary data.</text>
</comment>
<organism evidence="1 2">
    <name type="scientific">Cuscuta epithymum</name>
    <dbReference type="NCBI Taxonomy" id="186058"/>
    <lineage>
        <taxon>Eukaryota</taxon>
        <taxon>Viridiplantae</taxon>
        <taxon>Streptophyta</taxon>
        <taxon>Embryophyta</taxon>
        <taxon>Tracheophyta</taxon>
        <taxon>Spermatophyta</taxon>
        <taxon>Magnoliopsida</taxon>
        <taxon>eudicotyledons</taxon>
        <taxon>Gunneridae</taxon>
        <taxon>Pentapetalae</taxon>
        <taxon>asterids</taxon>
        <taxon>lamiids</taxon>
        <taxon>Solanales</taxon>
        <taxon>Convolvulaceae</taxon>
        <taxon>Cuscuteae</taxon>
        <taxon>Cuscuta</taxon>
        <taxon>Cuscuta subgen. Cuscuta</taxon>
    </lineage>
</organism>
<dbReference type="AlphaFoldDB" id="A0AAV0CPB3"/>